<evidence type="ECO:0000256" key="1">
    <source>
        <dbReference type="ARBA" id="ARBA00023015"/>
    </source>
</evidence>
<dbReference type="Pfam" id="PF08220">
    <property type="entry name" value="HTH_DeoR"/>
    <property type="match status" value="1"/>
</dbReference>
<feature type="compositionally biased region" description="Basic and acidic residues" evidence="3">
    <location>
        <begin position="192"/>
        <end position="223"/>
    </location>
</feature>
<dbReference type="Proteomes" id="UP000177362">
    <property type="component" value="Unassembled WGS sequence"/>
</dbReference>
<evidence type="ECO:0000256" key="3">
    <source>
        <dbReference type="SAM" id="MobiDB-lite"/>
    </source>
</evidence>
<evidence type="ECO:0000313" key="6">
    <source>
        <dbReference type="Proteomes" id="UP000177362"/>
    </source>
</evidence>
<reference evidence="5 6" key="1">
    <citation type="journal article" date="2016" name="Nat. Commun.">
        <title>Thousands of microbial genomes shed light on interconnected biogeochemical processes in an aquifer system.</title>
        <authorList>
            <person name="Anantharaman K."/>
            <person name="Brown C.T."/>
            <person name="Hug L.A."/>
            <person name="Sharon I."/>
            <person name="Castelle C.J."/>
            <person name="Probst A.J."/>
            <person name="Thomas B.C."/>
            <person name="Singh A."/>
            <person name="Wilkins M.J."/>
            <person name="Karaoz U."/>
            <person name="Brodie E.L."/>
            <person name="Williams K.H."/>
            <person name="Hubbard S.S."/>
            <person name="Banfield J.F."/>
        </authorList>
    </citation>
    <scope>NUCLEOTIDE SEQUENCE [LARGE SCALE GENOMIC DNA]</scope>
</reference>
<protein>
    <recommendedName>
        <fullName evidence="4">HTH deoR-type domain-containing protein</fullName>
    </recommendedName>
</protein>
<sequence length="290" mass="32658">MSFMSYPATLTVDLRRRVYGLALRIYETFEALPERGILVQDIESSTNKIVKLAASYPVMDIKDKVIRDIISELRGLRALVGIVRDTSLLERKPAVDLVQDALLLEDLFREVVDEYQNDTPIEIRPPSQPRDVHSSLQQAAFPRDTNPVRTDVSRLADGNILPSTISISSADPLRLGHSEISRSRRSSNGVKGENKDYSSNPERREEDASRDESGAETNGRDPHSPVAAFARQQAILEVLKRRPKISVGELDPLFSQRVSKKTLQRDLQDLIDQGVVKREGDKRWAVYSII</sequence>
<dbReference type="GO" id="GO:0003700">
    <property type="term" value="F:DNA-binding transcription factor activity"/>
    <property type="evidence" value="ECO:0007669"/>
    <property type="project" value="InterPro"/>
</dbReference>
<evidence type="ECO:0000313" key="5">
    <source>
        <dbReference type="EMBL" id="OHA01212.1"/>
    </source>
</evidence>
<gene>
    <name evidence="5" type="ORF">A3C11_02370</name>
</gene>
<feature type="region of interest" description="Disordered" evidence="3">
    <location>
        <begin position="177"/>
        <end position="226"/>
    </location>
</feature>
<feature type="region of interest" description="Disordered" evidence="3">
    <location>
        <begin position="119"/>
        <end position="155"/>
    </location>
</feature>
<keyword evidence="2" id="KW-0804">Transcription</keyword>
<comment type="caution">
    <text evidence="5">The sequence shown here is derived from an EMBL/GenBank/DDBJ whole genome shotgun (WGS) entry which is preliminary data.</text>
</comment>
<accession>A0A1G2KRK5</accession>
<dbReference type="InterPro" id="IPR036388">
    <property type="entry name" value="WH-like_DNA-bd_sf"/>
</dbReference>
<dbReference type="InterPro" id="IPR001034">
    <property type="entry name" value="DeoR_HTH"/>
</dbReference>
<dbReference type="AlphaFoldDB" id="A0A1G2KRK5"/>
<feature type="domain" description="HTH deoR-type" evidence="4">
    <location>
        <begin position="231"/>
        <end position="278"/>
    </location>
</feature>
<evidence type="ECO:0000259" key="4">
    <source>
        <dbReference type="Pfam" id="PF08220"/>
    </source>
</evidence>
<organism evidence="5 6">
    <name type="scientific">Candidatus Sungbacteria bacterium RIFCSPHIGHO2_02_FULL_49_12</name>
    <dbReference type="NCBI Taxonomy" id="1802271"/>
    <lineage>
        <taxon>Bacteria</taxon>
        <taxon>Candidatus Sungiibacteriota</taxon>
    </lineage>
</organism>
<dbReference type="SUPFAM" id="SSF46785">
    <property type="entry name" value="Winged helix' DNA-binding domain"/>
    <property type="match status" value="1"/>
</dbReference>
<proteinExistence type="predicted"/>
<name>A0A1G2KRK5_9BACT</name>
<dbReference type="Gene3D" id="1.10.10.10">
    <property type="entry name" value="Winged helix-like DNA-binding domain superfamily/Winged helix DNA-binding domain"/>
    <property type="match status" value="1"/>
</dbReference>
<dbReference type="InterPro" id="IPR036390">
    <property type="entry name" value="WH_DNA-bd_sf"/>
</dbReference>
<dbReference type="EMBL" id="MHQJ01000022">
    <property type="protein sequence ID" value="OHA01212.1"/>
    <property type="molecule type" value="Genomic_DNA"/>
</dbReference>
<evidence type="ECO:0000256" key="2">
    <source>
        <dbReference type="ARBA" id="ARBA00023163"/>
    </source>
</evidence>
<keyword evidence="1" id="KW-0805">Transcription regulation</keyword>